<keyword evidence="1" id="KW-0472">Membrane</keyword>
<evidence type="ECO:0000259" key="2">
    <source>
        <dbReference type="Pfam" id="PF13828"/>
    </source>
</evidence>
<keyword evidence="1" id="KW-0812">Transmembrane</keyword>
<gene>
    <name evidence="3" type="ORF">GCM10010191_69490</name>
</gene>
<name>A0ABN3K0C8_9ACTN</name>
<dbReference type="InterPro" id="IPR025241">
    <property type="entry name" value="DUF4190"/>
</dbReference>
<keyword evidence="1" id="KW-1133">Transmembrane helix</keyword>
<dbReference type="EMBL" id="BAAARW010000026">
    <property type="protein sequence ID" value="GAA2443175.1"/>
    <property type="molecule type" value="Genomic_DNA"/>
</dbReference>
<sequence>MAQPPYDPYGGYGHFDPYQQPVPVQHHYYGGGPPVAPRNNGMAITSMVLGIIGVVTCGGILFSVGAIIFGHVAQSQIRRTGEQGGGMAVAGLVLGYIFALIGLIYWIVIVGIYGAAIWSLNESGGTTY</sequence>
<organism evidence="3 4">
    <name type="scientific">Actinomadura vinacea</name>
    <dbReference type="NCBI Taxonomy" id="115336"/>
    <lineage>
        <taxon>Bacteria</taxon>
        <taxon>Bacillati</taxon>
        <taxon>Actinomycetota</taxon>
        <taxon>Actinomycetes</taxon>
        <taxon>Streptosporangiales</taxon>
        <taxon>Thermomonosporaceae</taxon>
        <taxon>Actinomadura</taxon>
    </lineage>
</organism>
<feature type="domain" description="DUF4190" evidence="2">
    <location>
        <begin position="42"/>
        <end position="104"/>
    </location>
</feature>
<dbReference type="Proteomes" id="UP001501231">
    <property type="component" value="Unassembled WGS sequence"/>
</dbReference>
<comment type="caution">
    <text evidence="3">The sequence shown here is derived from an EMBL/GenBank/DDBJ whole genome shotgun (WGS) entry which is preliminary data.</text>
</comment>
<dbReference type="RefSeq" id="WP_344594771.1">
    <property type="nucleotide sequence ID" value="NZ_BAAARW010000026.1"/>
</dbReference>
<reference evidence="3 4" key="1">
    <citation type="journal article" date="2019" name="Int. J. Syst. Evol. Microbiol.">
        <title>The Global Catalogue of Microorganisms (GCM) 10K type strain sequencing project: providing services to taxonomists for standard genome sequencing and annotation.</title>
        <authorList>
            <consortium name="The Broad Institute Genomics Platform"/>
            <consortium name="The Broad Institute Genome Sequencing Center for Infectious Disease"/>
            <person name="Wu L."/>
            <person name="Ma J."/>
        </authorList>
    </citation>
    <scope>NUCLEOTIDE SEQUENCE [LARGE SCALE GENOMIC DNA]</scope>
    <source>
        <strain evidence="3 4">JCM 3325</strain>
    </source>
</reference>
<feature type="transmembrane region" description="Helical" evidence="1">
    <location>
        <begin position="85"/>
        <end position="118"/>
    </location>
</feature>
<evidence type="ECO:0000256" key="1">
    <source>
        <dbReference type="SAM" id="Phobius"/>
    </source>
</evidence>
<feature type="transmembrane region" description="Helical" evidence="1">
    <location>
        <begin position="47"/>
        <end position="73"/>
    </location>
</feature>
<proteinExistence type="predicted"/>
<evidence type="ECO:0000313" key="4">
    <source>
        <dbReference type="Proteomes" id="UP001501231"/>
    </source>
</evidence>
<accession>A0ABN3K0C8</accession>
<protein>
    <recommendedName>
        <fullName evidence="2">DUF4190 domain-containing protein</fullName>
    </recommendedName>
</protein>
<dbReference type="Pfam" id="PF13828">
    <property type="entry name" value="DUF4190"/>
    <property type="match status" value="1"/>
</dbReference>
<keyword evidence="4" id="KW-1185">Reference proteome</keyword>
<evidence type="ECO:0000313" key="3">
    <source>
        <dbReference type="EMBL" id="GAA2443175.1"/>
    </source>
</evidence>